<evidence type="ECO:0000256" key="6">
    <source>
        <dbReference type="ARBA" id="ARBA00022692"/>
    </source>
</evidence>
<dbReference type="SUPFAM" id="SSF81342">
    <property type="entry name" value="Transmembrane di-heme cytochromes"/>
    <property type="match status" value="1"/>
</dbReference>
<keyword evidence="10" id="KW-0408">Iron</keyword>
<dbReference type="InterPro" id="IPR011577">
    <property type="entry name" value="Cyt_b561_bac/Ni-Hgenase"/>
</dbReference>
<evidence type="ECO:0000256" key="8">
    <source>
        <dbReference type="ARBA" id="ARBA00022982"/>
    </source>
</evidence>
<dbReference type="InterPro" id="IPR052168">
    <property type="entry name" value="Cytochrome_b561_oxidase"/>
</dbReference>
<evidence type="ECO:0000256" key="4">
    <source>
        <dbReference type="ARBA" id="ARBA00022475"/>
    </source>
</evidence>
<feature type="transmembrane region" description="Helical" evidence="13">
    <location>
        <begin position="149"/>
        <end position="169"/>
    </location>
</feature>
<reference evidence="15 16" key="1">
    <citation type="journal article" date="2012" name="J. Bacteriol.">
        <title>Genome Sequence of n-Alkane-Degrading Hydrocarboniphaga effusa Strain AP103T (ATCC BAA-332T).</title>
        <authorList>
            <person name="Chang H.K."/>
            <person name="Zylstra G.J."/>
            <person name="Chae J.C."/>
        </authorList>
    </citation>
    <scope>NUCLEOTIDE SEQUENCE [LARGE SCALE GENOMIC DNA]</scope>
    <source>
        <strain evidence="15 16">AP103</strain>
    </source>
</reference>
<dbReference type="SUPFAM" id="SSF101874">
    <property type="entry name" value="YceI-like"/>
    <property type="match status" value="1"/>
</dbReference>
<keyword evidence="6 13" id="KW-0812">Transmembrane</keyword>
<comment type="subcellular location">
    <subcellularLocation>
        <location evidence="2">Cell membrane</location>
        <topology evidence="2">Multi-pass membrane protein</topology>
    </subcellularLocation>
</comment>
<evidence type="ECO:0000313" key="15">
    <source>
        <dbReference type="EMBL" id="EIT71570.1"/>
    </source>
</evidence>
<protein>
    <recommendedName>
        <fullName evidence="14">Lipid/polyisoprenoid-binding YceI-like domain-containing protein</fullName>
    </recommendedName>
</protein>
<feature type="domain" description="Lipid/polyisoprenoid-binding YceI-like" evidence="14">
    <location>
        <begin position="227"/>
        <end position="386"/>
    </location>
</feature>
<dbReference type="GO" id="GO:0009055">
    <property type="term" value="F:electron transfer activity"/>
    <property type="evidence" value="ECO:0007669"/>
    <property type="project" value="InterPro"/>
</dbReference>
<keyword evidence="3" id="KW-0813">Transport</keyword>
<dbReference type="SMART" id="SM00867">
    <property type="entry name" value="YceI"/>
    <property type="match status" value="1"/>
</dbReference>
<keyword evidence="9 13" id="KW-1133">Transmembrane helix</keyword>
<dbReference type="STRING" id="1172194.WQQ_17070"/>
<keyword evidence="8" id="KW-0249">Electron transport</keyword>
<feature type="transmembrane region" description="Helical" evidence="13">
    <location>
        <begin position="189"/>
        <end position="209"/>
    </location>
</feature>
<keyword evidence="5" id="KW-0349">Heme</keyword>
<accession>I8TCC5</accession>
<dbReference type="Pfam" id="PF01292">
    <property type="entry name" value="Ni_hydr_CYTB"/>
    <property type="match status" value="1"/>
</dbReference>
<dbReference type="InterPro" id="IPR036761">
    <property type="entry name" value="TTHA0802/YceI-like_sf"/>
</dbReference>
<evidence type="ECO:0000256" key="10">
    <source>
        <dbReference type="ARBA" id="ARBA00023004"/>
    </source>
</evidence>
<comment type="cofactor">
    <cofactor evidence="1">
        <name>heme b</name>
        <dbReference type="ChEBI" id="CHEBI:60344"/>
    </cofactor>
</comment>
<evidence type="ECO:0000256" key="12">
    <source>
        <dbReference type="ARBA" id="ARBA00037975"/>
    </source>
</evidence>
<evidence type="ECO:0000256" key="2">
    <source>
        <dbReference type="ARBA" id="ARBA00004651"/>
    </source>
</evidence>
<evidence type="ECO:0000313" key="16">
    <source>
        <dbReference type="Proteomes" id="UP000003704"/>
    </source>
</evidence>
<keyword evidence="4" id="KW-1003">Cell membrane</keyword>
<dbReference type="GO" id="GO:0046872">
    <property type="term" value="F:metal ion binding"/>
    <property type="evidence" value="ECO:0007669"/>
    <property type="project" value="UniProtKB-KW"/>
</dbReference>
<dbReference type="GO" id="GO:0005886">
    <property type="term" value="C:plasma membrane"/>
    <property type="evidence" value="ECO:0007669"/>
    <property type="project" value="UniProtKB-SubCell"/>
</dbReference>
<evidence type="ECO:0000259" key="14">
    <source>
        <dbReference type="SMART" id="SM00867"/>
    </source>
</evidence>
<proteinExistence type="inferred from homology"/>
<evidence type="ECO:0000256" key="3">
    <source>
        <dbReference type="ARBA" id="ARBA00022448"/>
    </source>
</evidence>
<name>I8TCC5_9GAMM</name>
<gene>
    <name evidence="15" type="ORF">WQQ_17070</name>
</gene>
<dbReference type="InterPro" id="IPR007372">
    <property type="entry name" value="Lipid/polyisoprenoid-bd_YceI"/>
</dbReference>
<evidence type="ECO:0000256" key="7">
    <source>
        <dbReference type="ARBA" id="ARBA00022723"/>
    </source>
</evidence>
<dbReference type="OrthoDB" id="9793784at2"/>
<dbReference type="GO" id="GO:0022904">
    <property type="term" value="P:respiratory electron transport chain"/>
    <property type="evidence" value="ECO:0007669"/>
    <property type="project" value="InterPro"/>
</dbReference>
<feature type="transmembrane region" description="Helical" evidence="13">
    <location>
        <begin position="54"/>
        <end position="72"/>
    </location>
</feature>
<dbReference type="InterPro" id="IPR016174">
    <property type="entry name" value="Di-haem_cyt_TM"/>
</dbReference>
<comment type="caution">
    <text evidence="15">The sequence shown here is derived from an EMBL/GenBank/DDBJ whole genome shotgun (WGS) entry which is preliminary data.</text>
</comment>
<evidence type="ECO:0000256" key="1">
    <source>
        <dbReference type="ARBA" id="ARBA00001970"/>
    </source>
</evidence>
<organism evidence="15 16">
    <name type="scientific">Hydrocarboniphaga effusa AP103</name>
    <dbReference type="NCBI Taxonomy" id="1172194"/>
    <lineage>
        <taxon>Bacteria</taxon>
        <taxon>Pseudomonadati</taxon>
        <taxon>Pseudomonadota</taxon>
        <taxon>Gammaproteobacteria</taxon>
        <taxon>Nevskiales</taxon>
        <taxon>Nevskiaceae</taxon>
        <taxon>Hydrocarboniphaga</taxon>
    </lineage>
</organism>
<dbReference type="GO" id="GO:0020037">
    <property type="term" value="F:heme binding"/>
    <property type="evidence" value="ECO:0007669"/>
    <property type="project" value="TreeGrafter"/>
</dbReference>
<sequence length="388" mass="41914">MIDASQTKPVPTRYSPPAIGLHWLIAVLIFAGYALGLFMVALPVSAEKLRYFSFHKWIGVSVFLLALLRVLWRATHQPPALPEGARWEHAAAHFTHWALYGLMLAIPLSGWLHSSAAGYTTVYFGVLPLPDLLQKNLPLSEQLGAVHGWLNYALIALLLGHAGAAILHHVARRDGVLARMLPLSGAKTWANLAMLLAIAAFSLIAVLFVSGESRDAASRPQQDAAQTQAVASASGEITAEFRQMNVPVTGTFTRFKPETLSFDADAPEAARAIIVVDAASFDIGDADYNAEVRKAEWFDTAKFPEARFESSAVRKLDATHFEATGELTVKGKALPVTVPFTVAQDGGATVYTGEAKVSRAAYGIGDDSWNDVLDDAVIVRFRISVAQP</sequence>
<dbReference type="AlphaFoldDB" id="I8TCC5"/>
<keyword evidence="7" id="KW-0479">Metal-binding</keyword>
<keyword evidence="16" id="KW-1185">Reference proteome</keyword>
<evidence type="ECO:0000256" key="5">
    <source>
        <dbReference type="ARBA" id="ARBA00022617"/>
    </source>
</evidence>
<evidence type="ECO:0000256" key="13">
    <source>
        <dbReference type="SAM" id="Phobius"/>
    </source>
</evidence>
<dbReference type="Proteomes" id="UP000003704">
    <property type="component" value="Unassembled WGS sequence"/>
</dbReference>
<dbReference type="PANTHER" id="PTHR30529">
    <property type="entry name" value="CYTOCHROME B561"/>
    <property type="match status" value="1"/>
</dbReference>
<feature type="transmembrane region" description="Helical" evidence="13">
    <location>
        <begin position="20"/>
        <end position="42"/>
    </location>
</feature>
<dbReference type="Pfam" id="PF04264">
    <property type="entry name" value="YceI"/>
    <property type="match status" value="1"/>
</dbReference>
<evidence type="ECO:0000256" key="11">
    <source>
        <dbReference type="ARBA" id="ARBA00023136"/>
    </source>
</evidence>
<dbReference type="EMBL" id="AKGD01000001">
    <property type="protein sequence ID" value="EIT71570.1"/>
    <property type="molecule type" value="Genomic_DNA"/>
</dbReference>
<evidence type="ECO:0000256" key="9">
    <source>
        <dbReference type="ARBA" id="ARBA00022989"/>
    </source>
</evidence>
<dbReference type="RefSeq" id="WP_007184656.1">
    <property type="nucleotide sequence ID" value="NZ_AKGD01000001.1"/>
</dbReference>
<dbReference type="Gene3D" id="2.40.128.110">
    <property type="entry name" value="Lipid/polyisoprenoid-binding, YceI-like"/>
    <property type="match status" value="1"/>
</dbReference>
<dbReference type="PANTHER" id="PTHR30529:SF1">
    <property type="entry name" value="CYTOCHROME B561 HOMOLOG 2"/>
    <property type="match status" value="1"/>
</dbReference>
<dbReference type="PATRIC" id="fig|1172194.4.peg.1648"/>
<keyword evidence="11 13" id="KW-0472">Membrane</keyword>
<comment type="similarity">
    <text evidence="12">Belongs to the cytochrome b561 family.</text>
</comment>